<dbReference type="EMBL" id="GBHO01010837">
    <property type="protein sequence ID" value="JAG32767.1"/>
    <property type="molecule type" value="Transcribed_RNA"/>
</dbReference>
<name>A0A0A9YMB0_LYGHE</name>
<dbReference type="EMBL" id="GBHO01041495">
    <property type="protein sequence ID" value="JAG02109.1"/>
    <property type="molecule type" value="Transcribed_RNA"/>
</dbReference>
<reference evidence="8" key="1">
    <citation type="journal article" date="2014" name="PLoS ONE">
        <title>Transcriptome-Based Identification of ABC Transporters in the Western Tarnished Plant Bug Lygus hesperus.</title>
        <authorList>
            <person name="Hull J.J."/>
            <person name="Chaney K."/>
            <person name="Geib S.M."/>
            <person name="Fabrick J.A."/>
            <person name="Brent C.S."/>
            <person name="Walsh D."/>
            <person name="Lavine L.C."/>
        </authorList>
    </citation>
    <scope>NUCLEOTIDE SEQUENCE</scope>
</reference>
<dbReference type="EMBL" id="GDHC01003376">
    <property type="protein sequence ID" value="JAQ15253.1"/>
    <property type="molecule type" value="Transcribed_RNA"/>
</dbReference>
<evidence type="ECO:0000313" key="2">
    <source>
        <dbReference type="EMBL" id="JAG02109.1"/>
    </source>
</evidence>
<sequence>MLRLESSSGVSGERGTKPTRNVIVPQTLIVPMSVAQNATVVATGSQTESTFIHLQKNFEVHGTFELRQDAQVILGGDSSTAASTSTTVLEDTCSLYVDGKSTRWLGRINEDKTAHGSLIIQTAFEFTSNIFLSEVFMLGDFLAIGSASAQASHAPSITVSSAFHFDSGRIVGAGTGPTRIITLTKGAMFTIDDKTSTKQIQRVMIDLLQATMEFINNAAIDYSHSTFIRLSPASTVTVYPGTQVTQSTPNEPSMLILGDNSTINFHTSINNDITFDMEIRGSNEFGTVYIHLPPNVLTMVATTTTNTNTAATAATGAHAATASIVFTKPVTSKYLYVQNSLAPTTTTVSWVTSAATVRTTLAIPTNTHDGGSSSSTASNHTHSSTYTQLLLQRIQNQLHSPALLQYTDSEHSMETLAENITPTTTPFYTLLLQHLLPRYQGKT</sequence>
<dbReference type="AlphaFoldDB" id="A0A0A9YMB0"/>
<evidence type="ECO:0000313" key="4">
    <source>
        <dbReference type="EMBL" id="JAG32762.1"/>
    </source>
</evidence>
<evidence type="ECO:0000313" key="6">
    <source>
        <dbReference type="EMBL" id="JAG32764.1"/>
    </source>
</evidence>
<dbReference type="EMBL" id="GBHO01010842">
    <property type="protein sequence ID" value="JAG32762.1"/>
    <property type="molecule type" value="Transcribed_RNA"/>
</dbReference>
<protein>
    <submittedName>
        <fullName evidence="8">Uncharacterized protein</fullName>
    </submittedName>
</protein>
<dbReference type="EMBL" id="GBHO01010840">
    <property type="protein sequence ID" value="JAG32764.1"/>
    <property type="molecule type" value="Transcribed_RNA"/>
</dbReference>
<dbReference type="EMBL" id="GBHO01010838">
    <property type="protein sequence ID" value="JAG32766.1"/>
    <property type="molecule type" value="Transcribed_RNA"/>
</dbReference>
<accession>A0A0A9YMB0</accession>
<evidence type="ECO:0000313" key="5">
    <source>
        <dbReference type="EMBL" id="JAG32763.1"/>
    </source>
</evidence>
<dbReference type="EMBL" id="GDHC01010122">
    <property type="protein sequence ID" value="JAQ08507.1"/>
    <property type="molecule type" value="Transcribed_RNA"/>
</dbReference>
<dbReference type="EMBL" id="GBHO01010839">
    <property type="protein sequence ID" value="JAG32765.1"/>
    <property type="molecule type" value="Transcribed_RNA"/>
</dbReference>
<evidence type="ECO:0000313" key="8">
    <source>
        <dbReference type="EMBL" id="JAG32766.1"/>
    </source>
</evidence>
<dbReference type="EMBL" id="GBHO01010841">
    <property type="protein sequence ID" value="JAG32763.1"/>
    <property type="molecule type" value="Transcribed_RNA"/>
</dbReference>
<proteinExistence type="predicted"/>
<evidence type="ECO:0000313" key="10">
    <source>
        <dbReference type="EMBL" id="JAQ05631.1"/>
    </source>
</evidence>
<evidence type="ECO:0000313" key="12">
    <source>
        <dbReference type="EMBL" id="JAQ15253.1"/>
    </source>
</evidence>
<dbReference type="EMBL" id="GBHO01030099">
    <property type="protein sequence ID" value="JAG13505.1"/>
    <property type="molecule type" value="Transcribed_RNA"/>
</dbReference>
<gene>
    <name evidence="9" type="ORF">CM83_17504</name>
    <name evidence="8" type="ORF">CM83_17510</name>
    <name evidence="7" type="ORF">CM83_17516</name>
    <name evidence="6" type="ORF">CM83_17522</name>
    <name evidence="5" type="ORF">CM83_17528</name>
    <name evidence="4" type="ORF">CM83_17534</name>
    <name evidence="2" type="ORF">CM83_17540</name>
    <name evidence="3" type="ORF">CM83_17546</name>
    <name evidence="11" type="ORF">g.15534</name>
    <name evidence="12" type="ORF">g.15546</name>
    <name evidence="10" type="ORF">g.15552</name>
</gene>
<feature type="compositionally biased region" description="Low complexity" evidence="1">
    <location>
        <begin position="372"/>
        <end position="382"/>
    </location>
</feature>
<dbReference type="EMBL" id="GDHC01012998">
    <property type="protein sequence ID" value="JAQ05631.1"/>
    <property type="molecule type" value="Transcribed_RNA"/>
</dbReference>
<evidence type="ECO:0000313" key="3">
    <source>
        <dbReference type="EMBL" id="JAG13505.1"/>
    </source>
</evidence>
<organism evidence="8">
    <name type="scientific">Lygus hesperus</name>
    <name type="common">Western plant bug</name>
    <dbReference type="NCBI Taxonomy" id="30085"/>
    <lineage>
        <taxon>Eukaryota</taxon>
        <taxon>Metazoa</taxon>
        <taxon>Ecdysozoa</taxon>
        <taxon>Arthropoda</taxon>
        <taxon>Hexapoda</taxon>
        <taxon>Insecta</taxon>
        <taxon>Pterygota</taxon>
        <taxon>Neoptera</taxon>
        <taxon>Paraneoptera</taxon>
        <taxon>Hemiptera</taxon>
        <taxon>Heteroptera</taxon>
        <taxon>Panheteroptera</taxon>
        <taxon>Cimicomorpha</taxon>
        <taxon>Miridae</taxon>
        <taxon>Mirini</taxon>
        <taxon>Lygus</taxon>
    </lineage>
</organism>
<evidence type="ECO:0000313" key="7">
    <source>
        <dbReference type="EMBL" id="JAG32765.1"/>
    </source>
</evidence>
<reference evidence="8" key="2">
    <citation type="submission" date="2014-07" db="EMBL/GenBank/DDBJ databases">
        <authorList>
            <person name="Hull J."/>
        </authorList>
    </citation>
    <scope>NUCLEOTIDE SEQUENCE</scope>
</reference>
<evidence type="ECO:0000256" key="1">
    <source>
        <dbReference type="SAM" id="MobiDB-lite"/>
    </source>
</evidence>
<evidence type="ECO:0000313" key="11">
    <source>
        <dbReference type="EMBL" id="JAQ08507.1"/>
    </source>
</evidence>
<reference evidence="10" key="3">
    <citation type="journal article" date="2016" name="Gigascience">
        <title>De novo construction of an expanded transcriptome assembly for the western tarnished plant bug, Lygus hesperus.</title>
        <authorList>
            <person name="Tassone E.E."/>
            <person name="Geib S.M."/>
            <person name="Hall B."/>
            <person name="Fabrick J.A."/>
            <person name="Brent C.S."/>
            <person name="Hull J.J."/>
        </authorList>
    </citation>
    <scope>NUCLEOTIDE SEQUENCE</scope>
</reference>
<evidence type="ECO:0000313" key="9">
    <source>
        <dbReference type="EMBL" id="JAG32767.1"/>
    </source>
</evidence>
<feature type="region of interest" description="Disordered" evidence="1">
    <location>
        <begin position="363"/>
        <end position="382"/>
    </location>
</feature>